<evidence type="ECO:0000313" key="2">
    <source>
        <dbReference type="EMBL" id="HIX50143.1"/>
    </source>
</evidence>
<reference evidence="2" key="1">
    <citation type="journal article" date="2021" name="PeerJ">
        <title>Extensive microbial diversity within the chicken gut microbiome revealed by metagenomics and culture.</title>
        <authorList>
            <person name="Gilroy R."/>
            <person name="Ravi A."/>
            <person name="Getino M."/>
            <person name="Pursley I."/>
            <person name="Horton D.L."/>
            <person name="Alikhan N.F."/>
            <person name="Baker D."/>
            <person name="Gharbi K."/>
            <person name="Hall N."/>
            <person name="Watson M."/>
            <person name="Adriaenssens E.M."/>
            <person name="Foster-Nyarko E."/>
            <person name="Jarju S."/>
            <person name="Secka A."/>
            <person name="Antonio M."/>
            <person name="Oren A."/>
            <person name="Chaudhuri R.R."/>
            <person name="La Ragione R."/>
            <person name="Hildebrand F."/>
            <person name="Pallen M.J."/>
        </authorList>
    </citation>
    <scope>NUCLEOTIDE SEQUENCE</scope>
    <source>
        <strain evidence="2">2189</strain>
    </source>
</reference>
<reference evidence="2" key="2">
    <citation type="submission" date="2021-04" db="EMBL/GenBank/DDBJ databases">
        <authorList>
            <person name="Gilroy R."/>
        </authorList>
    </citation>
    <scope>NUCLEOTIDE SEQUENCE</scope>
    <source>
        <strain evidence="2">2189</strain>
    </source>
</reference>
<protein>
    <submittedName>
        <fullName evidence="2">DUF3810 domain-containing protein</fullName>
    </submittedName>
</protein>
<evidence type="ECO:0000256" key="1">
    <source>
        <dbReference type="SAM" id="Phobius"/>
    </source>
</evidence>
<gene>
    <name evidence="2" type="ORF">H9851_02565</name>
</gene>
<proteinExistence type="predicted"/>
<feature type="transmembrane region" description="Helical" evidence="1">
    <location>
        <begin position="69"/>
        <end position="93"/>
    </location>
</feature>
<name>A0A9D1W0W6_9FIRM</name>
<dbReference type="AlphaFoldDB" id="A0A9D1W0W6"/>
<keyword evidence="1" id="KW-0812">Transmembrane</keyword>
<evidence type="ECO:0000313" key="3">
    <source>
        <dbReference type="Proteomes" id="UP000886847"/>
    </source>
</evidence>
<keyword evidence="1" id="KW-1133">Transmembrane helix</keyword>
<dbReference type="Pfam" id="PF12725">
    <property type="entry name" value="DUF3810"/>
    <property type="match status" value="1"/>
</dbReference>
<sequence length="332" mass="35491">MADIPVSAEYLFARGVTRALSWILGGVTGLFSLSFYETAAALLIVGIPMAAVCFILLLCWKDYARAKAWLWRAAFFALSLLLSFGLLFAPLYARPSAASALGIEEAPVTREEVAAAADWTIGQLNELAAQLPRDEAGDVLPADFDALARSLNAAYAEAGSYFAPYAVRPKAVALSVPMSYLGITGIYMPFFAEANVNVNIPAYSLPVTMAHEMAHAEGVAQEGQANIVAYALCLRSEEAALRYSGLMSAAAALLNALPQEEFEALYGQLSPAVRREYANASAHYQKYEGLIDSISSFFNDLFLKANGVPGGIESYGSTVRALVSLQKQLSAG</sequence>
<dbReference type="Proteomes" id="UP000886847">
    <property type="component" value="Unassembled WGS sequence"/>
</dbReference>
<dbReference type="EMBL" id="DXEW01000012">
    <property type="protein sequence ID" value="HIX50143.1"/>
    <property type="molecule type" value="Genomic_DNA"/>
</dbReference>
<keyword evidence="1" id="KW-0472">Membrane</keyword>
<organism evidence="2 3">
    <name type="scientific">Candidatus Borkfalkia faecavium</name>
    <dbReference type="NCBI Taxonomy" id="2838508"/>
    <lineage>
        <taxon>Bacteria</taxon>
        <taxon>Bacillati</taxon>
        <taxon>Bacillota</taxon>
        <taxon>Clostridia</taxon>
        <taxon>Christensenellales</taxon>
        <taxon>Christensenellaceae</taxon>
        <taxon>Candidatus Borkfalkia</taxon>
    </lineage>
</organism>
<accession>A0A9D1W0W6</accession>
<dbReference type="InterPro" id="IPR024294">
    <property type="entry name" value="DUF3810"/>
</dbReference>
<feature type="transmembrane region" description="Helical" evidence="1">
    <location>
        <begin position="39"/>
        <end position="60"/>
    </location>
</feature>
<comment type="caution">
    <text evidence="2">The sequence shown here is derived from an EMBL/GenBank/DDBJ whole genome shotgun (WGS) entry which is preliminary data.</text>
</comment>